<dbReference type="Gene3D" id="3.90.79.10">
    <property type="entry name" value="Nucleoside Triphosphate Pyrophosphohydrolase"/>
    <property type="match status" value="1"/>
</dbReference>
<dbReference type="CDD" id="cd04678">
    <property type="entry name" value="NUDIX_MTH2_Nudt15"/>
    <property type="match status" value="1"/>
</dbReference>
<evidence type="ECO:0000256" key="1">
    <source>
        <dbReference type="ARBA" id="ARBA00001936"/>
    </source>
</evidence>
<comment type="catalytic activity">
    <reaction evidence="8">
        <text>a 2'-deoxyribonucleoside 5'-triphosphate + H2O = a 2'-deoxyribonucleoside 5'-phosphate + diphosphate + H(+)</text>
        <dbReference type="Rhea" id="RHEA:44644"/>
        <dbReference type="ChEBI" id="CHEBI:15377"/>
        <dbReference type="ChEBI" id="CHEBI:15378"/>
        <dbReference type="ChEBI" id="CHEBI:33019"/>
        <dbReference type="ChEBI" id="CHEBI:61560"/>
        <dbReference type="ChEBI" id="CHEBI:65317"/>
        <dbReference type="EC" id="3.6.1.9"/>
    </reaction>
</comment>
<comment type="function">
    <text evidence="12">May catalyze the hydrolysis of nucleoside triphosphates including dGTP, dTTP, dCTP, their oxidized forms like 8-oxo-dGTP and the prodrug thiopurine derivatives 6-thio-dGTP and 6-thio-GTP. Could also catalyze the hydrolysis of some nucleoside diphosphate derivatives. Hydrolyzes oxidized nucleosides triphosphates like 8-oxo-dGTP in vitro, but the specificity and efficiency towards these substrates are low. Therefore, the potential in vivo sanitizing role of this enzyme, that would consist in removing oxidatively damaged forms of nucleosides to prevent their incorporation into DNA, is unclear. Through the hydrolysis of thioguanosine triphosphates may participate in the catabolism of thiopurine drugs. May also have a role in DNA synthesis and cell cycle progression by stabilizing PCNA. Exhibits decapping activity towards dpCoA-capped RNAs in vitro.</text>
</comment>
<keyword evidence="7" id="KW-0464">Manganese</keyword>
<comment type="catalytic activity">
    <reaction evidence="11">
        <text>a 5'-end CoA-ribonucleoside in mRNA + H2O = a 5'-end phospho-adenosine-phospho-ribonucleoside in mRNA + (R)-4'-phosphopantetheine + 2 H(+)</text>
        <dbReference type="Rhea" id="RHEA:67592"/>
        <dbReference type="Rhea" id="RHEA-COMP:15719"/>
        <dbReference type="Rhea" id="RHEA-COMP:17276"/>
        <dbReference type="ChEBI" id="CHEBI:15377"/>
        <dbReference type="ChEBI" id="CHEBI:15378"/>
        <dbReference type="ChEBI" id="CHEBI:61723"/>
        <dbReference type="ChEBI" id="CHEBI:144051"/>
        <dbReference type="ChEBI" id="CHEBI:172371"/>
    </reaction>
    <physiologicalReaction direction="left-to-right" evidence="11">
        <dbReference type="Rhea" id="RHEA:67593"/>
    </physiologicalReaction>
</comment>
<evidence type="ECO:0000256" key="6">
    <source>
        <dbReference type="ARBA" id="ARBA00022842"/>
    </source>
</evidence>
<evidence type="ECO:0000259" key="19">
    <source>
        <dbReference type="PROSITE" id="PS51462"/>
    </source>
</evidence>
<dbReference type="EMBL" id="OZ035844">
    <property type="protein sequence ID" value="CAL1598096.1"/>
    <property type="molecule type" value="Genomic_DNA"/>
</dbReference>
<evidence type="ECO:0000256" key="16">
    <source>
        <dbReference type="ARBA" id="ARBA00077398"/>
    </source>
</evidence>
<feature type="compositionally biased region" description="Basic and acidic residues" evidence="18">
    <location>
        <begin position="144"/>
        <end position="154"/>
    </location>
</feature>
<dbReference type="GO" id="GO:0006203">
    <property type="term" value="P:dGTP catabolic process"/>
    <property type="evidence" value="ECO:0007669"/>
    <property type="project" value="TreeGrafter"/>
</dbReference>
<gene>
    <name evidence="20" type="ORF">KC01_LOCUS26534</name>
</gene>
<evidence type="ECO:0000256" key="18">
    <source>
        <dbReference type="SAM" id="MobiDB-lite"/>
    </source>
</evidence>
<name>A0AAV2L7B2_KNICA</name>
<keyword evidence="6" id="KW-0460">Magnesium</keyword>
<organism evidence="20 21">
    <name type="scientific">Knipowitschia caucasica</name>
    <name type="common">Caucasian dwarf goby</name>
    <name type="synonym">Pomatoschistus caucasicus</name>
    <dbReference type="NCBI Taxonomy" id="637954"/>
    <lineage>
        <taxon>Eukaryota</taxon>
        <taxon>Metazoa</taxon>
        <taxon>Chordata</taxon>
        <taxon>Craniata</taxon>
        <taxon>Vertebrata</taxon>
        <taxon>Euteleostomi</taxon>
        <taxon>Actinopterygii</taxon>
        <taxon>Neopterygii</taxon>
        <taxon>Teleostei</taxon>
        <taxon>Neoteleostei</taxon>
        <taxon>Acanthomorphata</taxon>
        <taxon>Gobiaria</taxon>
        <taxon>Gobiiformes</taxon>
        <taxon>Gobioidei</taxon>
        <taxon>Gobiidae</taxon>
        <taxon>Gobiinae</taxon>
        <taxon>Knipowitschia</taxon>
    </lineage>
</organism>
<evidence type="ECO:0000256" key="5">
    <source>
        <dbReference type="ARBA" id="ARBA00022801"/>
    </source>
</evidence>
<reference evidence="20 21" key="1">
    <citation type="submission" date="2024-04" db="EMBL/GenBank/DDBJ databases">
        <authorList>
            <person name="Waldvogel A.-M."/>
            <person name="Schoenle A."/>
        </authorList>
    </citation>
    <scope>NUCLEOTIDE SEQUENCE [LARGE SCALE GENOMIC DNA]</scope>
</reference>
<dbReference type="PROSITE" id="PS51462">
    <property type="entry name" value="NUDIX"/>
    <property type="match status" value="1"/>
</dbReference>
<evidence type="ECO:0000256" key="11">
    <source>
        <dbReference type="ARBA" id="ARBA00048667"/>
    </source>
</evidence>
<evidence type="ECO:0000256" key="12">
    <source>
        <dbReference type="ARBA" id="ARBA00055812"/>
    </source>
</evidence>
<keyword evidence="4" id="KW-0479">Metal-binding</keyword>
<dbReference type="GO" id="GO:0035539">
    <property type="term" value="F:8-oxo-7,8-dihydrodeoxyguanosine triphosphate pyrophosphatase activity"/>
    <property type="evidence" value="ECO:0007669"/>
    <property type="project" value="TreeGrafter"/>
</dbReference>
<comment type="similarity">
    <text evidence="3">Belongs to the Nudix hydrolase family.</text>
</comment>
<feature type="region of interest" description="Disordered" evidence="18">
    <location>
        <begin position="139"/>
        <end position="159"/>
    </location>
</feature>
<evidence type="ECO:0000256" key="15">
    <source>
        <dbReference type="ARBA" id="ARBA00076736"/>
    </source>
</evidence>
<accession>A0AAV2L7B2</accession>
<evidence type="ECO:0000256" key="2">
    <source>
        <dbReference type="ARBA" id="ARBA00001946"/>
    </source>
</evidence>
<dbReference type="SUPFAM" id="SSF55811">
    <property type="entry name" value="Nudix"/>
    <property type="match status" value="1"/>
</dbReference>
<dbReference type="PANTHER" id="PTHR16099">
    <property type="entry name" value="8-OXO-DGTP DIPHOSPHATES NUDT15"/>
    <property type="match status" value="1"/>
</dbReference>
<evidence type="ECO:0000256" key="17">
    <source>
        <dbReference type="ARBA" id="ARBA00080476"/>
    </source>
</evidence>
<dbReference type="Proteomes" id="UP001497482">
    <property type="component" value="Chromosome 22"/>
</dbReference>
<proteinExistence type="inferred from homology"/>
<dbReference type="GO" id="GO:0006950">
    <property type="term" value="P:response to stress"/>
    <property type="evidence" value="ECO:0007669"/>
    <property type="project" value="UniProtKB-ARBA"/>
</dbReference>
<comment type="cofactor">
    <cofactor evidence="2">
        <name>Mg(2+)</name>
        <dbReference type="ChEBI" id="CHEBI:18420"/>
    </cofactor>
</comment>
<sequence length="191" mass="21849">MWIRSSRAACLLRVQNTDCVQHKTADHRLVPSSLLHRVMSAEPHRQRPGVGVGVLVTDTLHPGCVLLGKRKNSTGHGTYQLPGGHLEFGESWEACAQREALEEAALHLKNLQFVFVVNSVKLEENYHYVTVFVRGELDHDESEEPRNMEPDKNEGWTWTQWDEFPPDDQLFLPLRNLRAQGFNPFSDTHRS</sequence>
<feature type="domain" description="Nudix hydrolase" evidence="19">
    <location>
        <begin position="45"/>
        <end position="181"/>
    </location>
</feature>
<evidence type="ECO:0000256" key="7">
    <source>
        <dbReference type="ARBA" id="ARBA00023211"/>
    </source>
</evidence>
<evidence type="ECO:0000256" key="4">
    <source>
        <dbReference type="ARBA" id="ARBA00022723"/>
    </source>
</evidence>
<evidence type="ECO:0000313" key="20">
    <source>
        <dbReference type="EMBL" id="CAL1598096.1"/>
    </source>
</evidence>
<dbReference type="InterPro" id="IPR000086">
    <property type="entry name" value="NUDIX_hydrolase_dom"/>
</dbReference>
<comment type="subunit">
    <text evidence="13">Homodimer. Interacts with PCNA; interaction is disrupted in response to UV irradiation.</text>
</comment>
<dbReference type="InterPro" id="IPR015797">
    <property type="entry name" value="NUDIX_hydrolase-like_dom_sf"/>
</dbReference>
<dbReference type="GO" id="GO:0005829">
    <property type="term" value="C:cytosol"/>
    <property type="evidence" value="ECO:0007669"/>
    <property type="project" value="TreeGrafter"/>
</dbReference>
<dbReference type="GO" id="GO:0008413">
    <property type="term" value="F:8-oxo-7,8-dihydroguanosine triphosphate pyrophosphatase activity"/>
    <property type="evidence" value="ECO:0007669"/>
    <property type="project" value="UniProtKB-ARBA"/>
</dbReference>
<dbReference type="FunFam" id="3.90.79.10:FF:000034">
    <property type="entry name" value="Nucleotide triphosphate diphosphatase NUDT15"/>
    <property type="match status" value="1"/>
</dbReference>
<evidence type="ECO:0000256" key="10">
    <source>
        <dbReference type="ARBA" id="ARBA00038862"/>
    </source>
</evidence>
<protein>
    <recommendedName>
        <fullName evidence="14">Nucleotide triphosphate diphosphatase NUDT15</fullName>
        <ecNumber evidence="10">3.6.1.9</ecNumber>
    </recommendedName>
    <alternativeName>
        <fullName evidence="15">MutT homolog 2</fullName>
    </alternativeName>
    <alternativeName>
        <fullName evidence="17">Nucleoside diphosphate-linked moiety X motif 15</fullName>
    </alternativeName>
    <alternativeName>
        <fullName evidence="16">Nucleoside diphosphate-linked to another moiety X hydrolase 15</fullName>
    </alternativeName>
</protein>
<keyword evidence="5" id="KW-0378">Hydrolase</keyword>
<evidence type="ECO:0000256" key="13">
    <source>
        <dbReference type="ARBA" id="ARBA00062087"/>
    </source>
</evidence>
<evidence type="ECO:0000256" key="14">
    <source>
        <dbReference type="ARBA" id="ARBA00070687"/>
    </source>
</evidence>
<dbReference type="GO" id="GO:0046872">
    <property type="term" value="F:metal ion binding"/>
    <property type="evidence" value="ECO:0007669"/>
    <property type="project" value="UniProtKB-KW"/>
</dbReference>
<comment type="catalytic activity">
    <reaction evidence="9">
        <text>a ribonucleoside 5'-triphosphate + H2O = a ribonucleoside 5'-phosphate + diphosphate + H(+)</text>
        <dbReference type="Rhea" id="RHEA:23996"/>
        <dbReference type="ChEBI" id="CHEBI:15377"/>
        <dbReference type="ChEBI" id="CHEBI:15378"/>
        <dbReference type="ChEBI" id="CHEBI:33019"/>
        <dbReference type="ChEBI" id="CHEBI:58043"/>
        <dbReference type="ChEBI" id="CHEBI:61557"/>
        <dbReference type="EC" id="3.6.1.9"/>
    </reaction>
</comment>
<dbReference type="AlphaFoldDB" id="A0AAV2L7B2"/>
<dbReference type="Pfam" id="PF00293">
    <property type="entry name" value="NUDIX"/>
    <property type="match status" value="1"/>
</dbReference>
<evidence type="ECO:0000256" key="8">
    <source>
        <dbReference type="ARBA" id="ARBA00036546"/>
    </source>
</evidence>
<evidence type="ECO:0000313" key="21">
    <source>
        <dbReference type="Proteomes" id="UP001497482"/>
    </source>
</evidence>
<dbReference type="EC" id="3.6.1.9" evidence="10"/>
<evidence type="ECO:0000256" key="3">
    <source>
        <dbReference type="ARBA" id="ARBA00005582"/>
    </source>
</evidence>
<evidence type="ECO:0000256" key="9">
    <source>
        <dbReference type="ARBA" id="ARBA00036800"/>
    </source>
</evidence>
<keyword evidence="21" id="KW-1185">Reference proteome</keyword>
<comment type="cofactor">
    <cofactor evidence="1">
        <name>Mn(2+)</name>
        <dbReference type="ChEBI" id="CHEBI:29035"/>
    </cofactor>
</comment>
<dbReference type="PANTHER" id="PTHR16099:SF5">
    <property type="entry name" value="NUCLEOTIDE TRIPHOSPHATE DIPHOSPHATASE NUDT15"/>
    <property type="match status" value="1"/>
</dbReference>